<dbReference type="GO" id="GO:0090307">
    <property type="term" value="P:mitotic spindle assembly"/>
    <property type="evidence" value="ECO:0007669"/>
    <property type="project" value="TreeGrafter"/>
</dbReference>
<dbReference type="GO" id="GO:0072686">
    <property type="term" value="C:mitotic spindle"/>
    <property type="evidence" value="ECO:0007669"/>
    <property type="project" value="TreeGrafter"/>
</dbReference>
<comment type="subcellular location">
    <subcellularLocation>
        <location evidence="1">Cytoplasm</location>
        <location evidence="1">Cytoskeleton</location>
    </subcellularLocation>
</comment>
<name>A0A7J6X6F9_THATH</name>
<sequence length="77" mass="8565">MGGITSDAKRKWQEFSSHAENSARDSADYSAAKHCRMEVFLQKCVTTVDTASEHWQKTHESVNDMSSEHASAIGLHV</sequence>
<keyword evidence="2" id="KW-0963">Cytoplasm</keyword>
<dbReference type="InterPro" id="IPR047149">
    <property type="entry name" value="KIF11-like"/>
</dbReference>
<dbReference type="GO" id="GO:0051231">
    <property type="term" value="P:spindle elongation"/>
    <property type="evidence" value="ECO:0007669"/>
    <property type="project" value="TreeGrafter"/>
</dbReference>
<gene>
    <name evidence="6" type="ORF">FRX31_006449</name>
</gene>
<keyword evidence="4" id="KW-0206">Cytoskeleton</keyword>
<comment type="caution">
    <text evidence="6">The sequence shown here is derived from an EMBL/GenBank/DDBJ whole genome shotgun (WGS) entry which is preliminary data.</text>
</comment>
<dbReference type="Proteomes" id="UP000554482">
    <property type="component" value="Unassembled WGS sequence"/>
</dbReference>
<feature type="region of interest" description="Disordered" evidence="5">
    <location>
        <begin position="58"/>
        <end position="77"/>
    </location>
</feature>
<dbReference type="PANTHER" id="PTHR47970:SF12">
    <property type="entry name" value="KINESIN FAMILY MEMBER 11"/>
    <property type="match status" value="1"/>
</dbReference>
<accession>A0A7J6X6F9</accession>
<evidence type="ECO:0000256" key="1">
    <source>
        <dbReference type="ARBA" id="ARBA00004245"/>
    </source>
</evidence>
<keyword evidence="3" id="KW-0505">Motor protein</keyword>
<evidence type="ECO:0000256" key="5">
    <source>
        <dbReference type="SAM" id="MobiDB-lite"/>
    </source>
</evidence>
<evidence type="ECO:0000313" key="6">
    <source>
        <dbReference type="EMBL" id="KAF5203962.1"/>
    </source>
</evidence>
<evidence type="ECO:0000256" key="3">
    <source>
        <dbReference type="ARBA" id="ARBA00023175"/>
    </source>
</evidence>
<organism evidence="6 7">
    <name type="scientific">Thalictrum thalictroides</name>
    <name type="common">Rue-anemone</name>
    <name type="synonym">Anemone thalictroides</name>
    <dbReference type="NCBI Taxonomy" id="46969"/>
    <lineage>
        <taxon>Eukaryota</taxon>
        <taxon>Viridiplantae</taxon>
        <taxon>Streptophyta</taxon>
        <taxon>Embryophyta</taxon>
        <taxon>Tracheophyta</taxon>
        <taxon>Spermatophyta</taxon>
        <taxon>Magnoliopsida</taxon>
        <taxon>Ranunculales</taxon>
        <taxon>Ranunculaceae</taxon>
        <taxon>Thalictroideae</taxon>
        <taxon>Thalictrum</taxon>
    </lineage>
</organism>
<evidence type="ECO:0000256" key="4">
    <source>
        <dbReference type="ARBA" id="ARBA00023212"/>
    </source>
</evidence>
<feature type="region of interest" description="Disordered" evidence="5">
    <location>
        <begin position="1"/>
        <end position="28"/>
    </location>
</feature>
<dbReference type="AlphaFoldDB" id="A0A7J6X6F9"/>
<dbReference type="PANTHER" id="PTHR47970">
    <property type="entry name" value="KINESIN-LIKE PROTEIN KIF11"/>
    <property type="match status" value="1"/>
</dbReference>
<dbReference type="OrthoDB" id="3176171at2759"/>
<proteinExistence type="predicted"/>
<dbReference type="GO" id="GO:0008574">
    <property type="term" value="F:plus-end-directed microtubule motor activity"/>
    <property type="evidence" value="ECO:0007669"/>
    <property type="project" value="TreeGrafter"/>
</dbReference>
<keyword evidence="7" id="KW-1185">Reference proteome</keyword>
<evidence type="ECO:0000313" key="7">
    <source>
        <dbReference type="Proteomes" id="UP000554482"/>
    </source>
</evidence>
<dbReference type="GO" id="GO:0005876">
    <property type="term" value="C:spindle microtubule"/>
    <property type="evidence" value="ECO:0007669"/>
    <property type="project" value="TreeGrafter"/>
</dbReference>
<dbReference type="EMBL" id="JABWDY010006023">
    <property type="protein sequence ID" value="KAF5203962.1"/>
    <property type="molecule type" value="Genomic_DNA"/>
</dbReference>
<protein>
    <submittedName>
        <fullName evidence="6">Kinesin-like protein kin-5c</fullName>
    </submittedName>
</protein>
<feature type="non-terminal residue" evidence="6">
    <location>
        <position position="1"/>
    </location>
</feature>
<evidence type="ECO:0000256" key="2">
    <source>
        <dbReference type="ARBA" id="ARBA00022490"/>
    </source>
</evidence>
<reference evidence="6 7" key="1">
    <citation type="submission" date="2020-06" db="EMBL/GenBank/DDBJ databases">
        <title>Transcriptomic and genomic resources for Thalictrum thalictroides and T. hernandezii: Facilitating candidate gene discovery in an emerging model plant lineage.</title>
        <authorList>
            <person name="Arias T."/>
            <person name="Riano-Pachon D.M."/>
            <person name="Di Stilio V.S."/>
        </authorList>
    </citation>
    <scope>NUCLEOTIDE SEQUENCE [LARGE SCALE GENOMIC DNA]</scope>
    <source>
        <strain evidence="7">cv. WT478/WT964</strain>
        <tissue evidence="6">Leaves</tissue>
    </source>
</reference>